<accession>A0A5N5K5V0</accession>
<dbReference type="PANTHER" id="PTHR31391">
    <property type="entry name" value="B3 DOMAIN-CONTAINING PROTEIN OS11G0197600-RELATED"/>
    <property type="match status" value="1"/>
</dbReference>
<keyword evidence="8" id="KW-1185">Reference proteome</keyword>
<dbReference type="GO" id="GO:0003677">
    <property type="term" value="F:DNA binding"/>
    <property type="evidence" value="ECO:0007669"/>
    <property type="project" value="UniProtKB-KW"/>
</dbReference>
<keyword evidence="4" id="KW-0804">Transcription</keyword>
<feature type="domain" description="TF-B3" evidence="6">
    <location>
        <begin position="258"/>
        <end position="354"/>
    </location>
</feature>
<dbReference type="SMART" id="SM01019">
    <property type="entry name" value="B3"/>
    <property type="match status" value="5"/>
</dbReference>
<dbReference type="Pfam" id="PF02362">
    <property type="entry name" value="B3"/>
    <property type="match status" value="5"/>
</dbReference>
<sequence>MVNVIRRPCFFVIFSSNLSSERLRIPVSFIKYMEGKTSGLVSLLGPSGDVWTADLNQENEGVLFSNGWSEFVRDHFLECGDLLVFRYHGELCFSVQVFDQSACEKEAAFHSKCSQGYSEFCGSIGQRREREVEAASLEKDFFCARKKVIEGCSEFHSEYIEKDREAHISACDVGGRQHDGLLTTEESISRETNQCGNPANCFATPSQSTACSEKREVPIWKRFGKDDDLKLHDRGHMSIFSEREKRVAESFISCFPYFVRIMKRFNVSGSYTLNIPYQFSMAHLPNCRTEIILRIIKGACWSVNSVPTTRVHTSHTLCGGWMAFVRSNEINVGDVCIFELVCKYEFRVFILRVGKEGPDMETQKVVSNGENTGCASTAHKTESFPKKSRRKCLKVHSKLIKKAEICDKKEFKKSQATGILRHGNATKDSACAVLCSMSRTGDGKQRKGTDVLIPEALLIQNGKGVEAEAGLRRLVALDEERAAKSFTSGFPNFVRIMRKFNVSGSYTLKIPHQFSAAYLPNCKTEVILRNLQGQCWAVNSLPDSKGRAVHTFCGGWIAFVRDNNIKIGDICMFELVGKCQMRVQISGVGHEVANHQIGNPASNDLPLLAVPQNDPPLLVLLICSLHLQLSMQWKQSECRMLSSYKTISLAVLLCLSSSSRLQKKWKWGKKHVKIAEAGKRNYIGRISSAPVFLKFSVLVLIISLLSGVVLCFVLLKEFYGLSGLGKFLVYFFEPIPETFSNHLKKKLLENVTLKGPSGSTWQVELATDDDTMFFKHGWEEFVKDHFLEENDLLIFKYNGESNFDVLIFDGQSLCEKAASYFVRKCGHREGDSLVQTKRKTVEDSVEVTYTCPHNGLGGTPEKSADGYIYRTPVRNTVVSKAIDKKTRREIKFGKPIQTRKSVRYEGPSSTAEEIETKPDVRHLPIGMPDVSIGRIVTEEDKLNALRFAQTAQTNDGFVVIMKPTHVYRKFYMVIPSAWSTRHFRTLEKKVVILRVKENTWNTNFLYDKYKNSGGLSSGWKSFALDNNLQEFDVCLFEPSGTMNNSIVLYVHIFRVL</sequence>
<dbReference type="Proteomes" id="UP000326939">
    <property type="component" value="Chromosome 14"/>
</dbReference>
<dbReference type="SUPFAM" id="SSF101936">
    <property type="entry name" value="DNA-binding pseudobarrel domain"/>
    <property type="match status" value="5"/>
</dbReference>
<reference evidence="8" key="1">
    <citation type="journal article" date="2019" name="Gigascience">
        <title>De novo genome assembly of the endangered Acer yangbiense, a plant species with extremely small populations endemic to Yunnan Province, China.</title>
        <authorList>
            <person name="Yang J."/>
            <person name="Wariss H.M."/>
            <person name="Tao L."/>
            <person name="Zhang R."/>
            <person name="Yun Q."/>
            <person name="Hollingsworth P."/>
            <person name="Dao Z."/>
            <person name="Luo G."/>
            <person name="Guo H."/>
            <person name="Ma Y."/>
            <person name="Sun W."/>
        </authorList>
    </citation>
    <scope>NUCLEOTIDE SEQUENCE [LARGE SCALE GENOMIC DNA]</scope>
    <source>
        <strain evidence="8">cv. br00</strain>
    </source>
</reference>
<dbReference type="CDD" id="cd10017">
    <property type="entry name" value="B3_DNA"/>
    <property type="match status" value="5"/>
</dbReference>
<keyword evidence="5" id="KW-0539">Nucleus</keyword>
<evidence type="ECO:0000256" key="5">
    <source>
        <dbReference type="ARBA" id="ARBA00023242"/>
    </source>
</evidence>
<feature type="domain" description="TF-B3" evidence="6">
    <location>
        <begin position="493"/>
        <end position="589"/>
    </location>
</feature>
<feature type="domain" description="TF-B3" evidence="6">
    <location>
        <begin position="957"/>
        <end position="1056"/>
    </location>
</feature>
<name>A0A5N5K5V0_9ROSI</name>
<evidence type="ECO:0000256" key="2">
    <source>
        <dbReference type="ARBA" id="ARBA00023015"/>
    </source>
</evidence>
<comment type="caution">
    <text evidence="7">The sequence shown here is derived from an EMBL/GenBank/DDBJ whole genome shotgun (WGS) entry which is preliminary data.</text>
</comment>
<keyword evidence="2" id="KW-0805">Transcription regulation</keyword>
<comment type="subcellular location">
    <subcellularLocation>
        <location evidence="1">Nucleus</location>
    </subcellularLocation>
</comment>
<dbReference type="Gene3D" id="2.40.330.10">
    <property type="entry name" value="DNA-binding pseudobarrel domain"/>
    <property type="match status" value="5"/>
</dbReference>
<keyword evidence="3" id="KW-0238">DNA-binding</keyword>
<protein>
    <recommendedName>
        <fullName evidence="6">TF-B3 domain-containing protein</fullName>
    </recommendedName>
</protein>
<dbReference type="InterPro" id="IPR003340">
    <property type="entry name" value="B3_DNA-bd"/>
</dbReference>
<gene>
    <name evidence="7" type="ORF">DKX38_020605</name>
</gene>
<evidence type="ECO:0000256" key="1">
    <source>
        <dbReference type="ARBA" id="ARBA00004123"/>
    </source>
</evidence>
<feature type="domain" description="TF-B3" evidence="6">
    <location>
        <begin position="735"/>
        <end position="811"/>
    </location>
</feature>
<evidence type="ECO:0000256" key="3">
    <source>
        <dbReference type="ARBA" id="ARBA00023125"/>
    </source>
</evidence>
<evidence type="ECO:0000313" key="7">
    <source>
        <dbReference type="EMBL" id="KAB5526758.1"/>
    </source>
</evidence>
<dbReference type="EMBL" id="VDCV01000014">
    <property type="protein sequence ID" value="KAB5526758.1"/>
    <property type="molecule type" value="Genomic_DNA"/>
</dbReference>
<proteinExistence type="predicted"/>
<dbReference type="InterPro" id="IPR044837">
    <property type="entry name" value="REM16-like"/>
</dbReference>
<dbReference type="AlphaFoldDB" id="A0A5N5K5V0"/>
<evidence type="ECO:0000259" key="6">
    <source>
        <dbReference type="PROSITE" id="PS50863"/>
    </source>
</evidence>
<dbReference type="InterPro" id="IPR015300">
    <property type="entry name" value="DNA-bd_pseudobarrel_sf"/>
</dbReference>
<evidence type="ECO:0000256" key="4">
    <source>
        <dbReference type="ARBA" id="ARBA00023163"/>
    </source>
</evidence>
<dbReference type="GO" id="GO:0005634">
    <property type="term" value="C:nucleus"/>
    <property type="evidence" value="ECO:0007669"/>
    <property type="project" value="UniProtKB-SubCell"/>
</dbReference>
<evidence type="ECO:0000313" key="8">
    <source>
        <dbReference type="Proteomes" id="UP000326939"/>
    </source>
</evidence>
<dbReference type="PANTHER" id="PTHR31391:SF157">
    <property type="entry name" value="B3 DOMAIN-CONTAINING PROTEIN REM16"/>
    <property type="match status" value="1"/>
</dbReference>
<dbReference type="PROSITE" id="PS50863">
    <property type="entry name" value="B3"/>
    <property type="match status" value="5"/>
</dbReference>
<feature type="domain" description="TF-B3" evidence="6">
    <location>
        <begin position="8"/>
        <end position="101"/>
    </location>
</feature>
<organism evidence="7 8">
    <name type="scientific">Salix brachista</name>
    <dbReference type="NCBI Taxonomy" id="2182728"/>
    <lineage>
        <taxon>Eukaryota</taxon>
        <taxon>Viridiplantae</taxon>
        <taxon>Streptophyta</taxon>
        <taxon>Embryophyta</taxon>
        <taxon>Tracheophyta</taxon>
        <taxon>Spermatophyta</taxon>
        <taxon>Magnoliopsida</taxon>
        <taxon>eudicotyledons</taxon>
        <taxon>Gunneridae</taxon>
        <taxon>Pentapetalae</taxon>
        <taxon>rosids</taxon>
        <taxon>fabids</taxon>
        <taxon>Malpighiales</taxon>
        <taxon>Salicaceae</taxon>
        <taxon>Saliceae</taxon>
        <taxon>Salix</taxon>
    </lineage>
</organism>